<dbReference type="InterPro" id="IPR008538">
    <property type="entry name" value="Uma2"/>
</dbReference>
<sequence length="183" mass="21175">MPLLQEDFYTIDDIYTLPDGKRAELIDGEMYMMAPPNRIHQKILMELSATIRDYIRGKSGSCEVYPAPFAVFLNKDNKNYVEPDISVICDKNKLTDKGCNGAPDWVIEIVSPSSQSMDYLTKLFKYRSAGVREYWVVNPMKKTVLTYLFEKKEDSNQYVFSDRINSQIYEDFSICISELLNES</sequence>
<dbReference type="InterPro" id="IPR011335">
    <property type="entry name" value="Restrct_endonuc-II-like"/>
</dbReference>
<dbReference type="Pfam" id="PF05685">
    <property type="entry name" value="Uma2"/>
    <property type="match status" value="1"/>
</dbReference>
<dbReference type="PANTHER" id="PTHR34107">
    <property type="entry name" value="SLL0198 PROTEIN-RELATED"/>
    <property type="match status" value="1"/>
</dbReference>
<protein>
    <submittedName>
        <fullName evidence="2">Uma2 family endonuclease</fullName>
    </submittedName>
</protein>
<keyword evidence="2" id="KW-0378">Hydrolase</keyword>
<dbReference type="GO" id="GO:0004519">
    <property type="term" value="F:endonuclease activity"/>
    <property type="evidence" value="ECO:0007669"/>
    <property type="project" value="UniProtKB-KW"/>
</dbReference>
<evidence type="ECO:0000313" key="2">
    <source>
        <dbReference type="EMBL" id="HIX67270.1"/>
    </source>
</evidence>
<gene>
    <name evidence="2" type="ORF">H9735_03970</name>
</gene>
<reference evidence="2" key="1">
    <citation type="journal article" date="2021" name="PeerJ">
        <title>Extensive microbial diversity within the chicken gut microbiome revealed by metagenomics and culture.</title>
        <authorList>
            <person name="Gilroy R."/>
            <person name="Ravi A."/>
            <person name="Getino M."/>
            <person name="Pursley I."/>
            <person name="Horton D.L."/>
            <person name="Alikhan N.F."/>
            <person name="Baker D."/>
            <person name="Gharbi K."/>
            <person name="Hall N."/>
            <person name="Watson M."/>
            <person name="Adriaenssens E.M."/>
            <person name="Foster-Nyarko E."/>
            <person name="Jarju S."/>
            <person name="Secka A."/>
            <person name="Antonio M."/>
            <person name="Oren A."/>
            <person name="Chaudhuri R.R."/>
            <person name="La Ragione R."/>
            <person name="Hildebrand F."/>
            <person name="Pallen M.J."/>
        </authorList>
    </citation>
    <scope>NUCLEOTIDE SEQUENCE</scope>
    <source>
        <strain evidence="2">CHK191-13928</strain>
    </source>
</reference>
<dbReference type="EMBL" id="DXEM01000012">
    <property type="protein sequence ID" value="HIX67270.1"/>
    <property type="molecule type" value="Genomic_DNA"/>
</dbReference>
<dbReference type="PANTHER" id="PTHR34107:SF4">
    <property type="entry name" value="SLL1222 PROTEIN"/>
    <property type="match status" value="1"/>
</dbReference>
<accession>A0A9D2B8K5</accession>
<name>A0A9D2B8K5_9FIRM</name>
<dbReference type="Gene3D" id="3.90.1570.10">
    <property type="entry name" value="tt1808, chain A"/>
    <property type="match status" value="1"/>
</dbReference>
<evidence type="ECO:0000313" key="3">
    <source>
        <dbReference type="Proteomes" id="UP000886721"/>
    </source>
</evidence>
<evidence type="ECO:0000259" key="1">
    <source>
        <dbReference type="Pfam" id="PF05685"/>
    </source>
</evidence>
<reference evidence="2" key="2">
    <citation type="submission" date="2021-04" db="EMBL/GenBank/DDBJ databases">
        <authorList>
            <person name="Gilroy R."/>
        </authorList>
    </citation>
    <scope>NUCLEOTIDE SEQUENCE</scope>
    <source>
        <strain evidence="2">CHK191-13928</strain>
    </source>
</reference>
<dbReference type="AlphaFoldDB" id="A0A9D2B8K5"/>
<dbReference type="SUPFAM" id="SSF52980">
    <property type="entry name" value="Restriction endonuclease-like"/>
    <property type="match status" value="1"/>
</dbReference>
<dbReference type="Proteomes" id="UP000886721">
    <property type="component" value="Unassembled WGS sequence"/>
</dbReference>
<proteinExistence type="predicted"/>
<keyword evidence="2" id="KW-0255">Endonuclease</keyword>
<comment type="caution">
    <text evidence="2">The sequence shown here is derived from an EMBL/GenBank/DDBJ whole genome shotgun (WGS) entry which is preliminary data.</text>
</comment>
<dbReference type="CDD" id="cd06260">
    <property type="entry name" value="DUF820-like"/>
    <property type="match status" value="1"/>
</dbReference>
<organism evidence="2 3">
    <name type="scientific">Candidatus Anaerostipes excrementavium</name>
    <dbReference type="NCBI Taxonomy" id="2838463"/>
    <lineage>
        <taxon>Bacteria</taxon>
        <taxon>Bacillati</taxon>
        <taxon>Bacillota</taxon>
        <taxon>Clostridia</taxon>
        <taxon>Lachnospirales</taxon>
        <taxon>Lachnospiraceae</taxon>
        <taxon>Anaerostipes</taxon>
    </lineage>
</organism>
<feature type="domain" description="Putative restriction endonuclease" evidence="1">
    <location>
        <begin position="14"/>
        <end position="150"/>
    </location>
</feature>
<dbReference type="InterPro" id="IPR012296">
    <property type="entry name" value="Nuclease_put_TT1808"/>
</dbReference>
<keyword evidence="2" id="KW-0540">Nuclease</keyword>